<gene>
    <name evidence="3" type="ORF">HMPREF1650_09745</name>
</gene>
<dbReference type="PROSITE" id="PS51257">
    <property type="entry name" value="PROKAR_LIPOPROTEIN"/>
    <property type="match status" value="1"/>
</dbReference>
<feature type="compositionally biased region" description="Polar residues" evidence="1">
    <location>
        <begin position="222"/>
        <end position="232"/>
    </location>
</feature>
<name>A0A095Y1M6_9CORY</name>
<feature type="signal peptide" evidence="2">
    <location>
        <begin position="1"/>
        <end position="24"/>
    </location>
</feature>
<evidence type="ECO:0000256" key="2">
    <source>
        <dbReference type="SAM" id="SignalP"/>
    </source>
</evidence>
<dbReference type="EMBL" id="JRNE01000064">
    <property type="protein sequence ID" value="KGF15956.1"/>
    <property type="molecule type" value="Genomic_DNA"/>
</dbReference>
<feature type="compositionally biased region" description="Basic and acidic residues" evidence="1">
    <location>
        <begin position="157"/>
        <end position="187"/>
    </location>
</feature>
<organism evidence="3 4">
    <name type="scientific">Corynebacterium freneyi DNF00450</name>
    <dbReference type="NCBI Taxonomy" id="1287475"/>
    <lineage>
        <taxon>Bacteria</taxon>
        <taxon>Bacillati</taxon>
        <taxon>Actinomycetota</taxon>
        <taxon>Actinomycetes</taxon>
        <taxon>Mycobacteriales</taxon>
        <taxon>Corynebacteriaceae</taxon>
        <taxon>Corynebacterium</taxon>
    </lineage>
</organism>
<dbReference type="RefSeq" id="WP_035122924.1">
    <property type="nucleotide sequence ID" value="NZ_JRNE01000064.1"/>
</dbReference>
<feature type="compositionally biased region" description="Basic and acidic residues" evidence="1">
    <location>
        <begin position="36"/>
        <end position="45"/>
    </location>
</feature>
<evidence type="ECO:0000313" key="3">
    <source>
        <dbReference type="EMBL" id="KGF15956.1"/>
    </source>
</evidence>
<accession>A0A095Y1M6</accession>
<feature type="region of interest" description="Disordered" evidence="1">
    <location>
        <begin position="24"/>
        <end position="238"/>
    </location>
</feature>
<reference evidence="3 4" key="1">
    <citation type="submission" date="2014-07" db="EMBL/GenBank/DDBJ databases">
        <authorList>
            <person name="McCorrison J."/>
            <person name="Sanka R."/>
            <person name="Torralba M."/>
            <person name="Gillis M."/>
            <person name="Haft D.H."/>
            <person name="Methe B."/>
            <person name="Sutton G."/>
            <person name="Nelson K.E."/>
        </authorList>
    </citation>
    <scope>NUCLEOTIDE SEQUENCE [LARGE SCALE GENOMIC DNA]</scope>
    <source>
        <strain evidence="3 4">DNF00450</strain>
    </source>
</reference>
<comment type="caution">
    <text evidence="3">The sequence shown here is derived from an EMBL/GenBank/DDBJ whole genome shotgun (WGS) entry which is preliminary data.</text>
</comment>
<evidence type="ECO:0000313" key="4">
    <source>
        <dbReference type="Proteomes" id="UP000029548"/>
    </source>
</evidence>
<keyword evidence="2" id="KW-0732">Signal</keyword>
<dbReference type="Proteomes" id="UP000029548">
    <property type="component" value="Unassembled WGS sequence"/>
</dbReference>
<feature type="compositionally biased region" description="Polar residues" evidence="1">
    <location>
        <begin position="188"/>
        <end position="210"/>
    </location>
</feature>
<protein>
    <submittedName>
        <fullName evidence="3">Uncharacterized protein</fullName>
    </submittedName>
</protein>
<feature type="chain" id="PRO_5039076411" evidence="2">
    <location>
        <begin position="25"/>
        <end position="238"/>
    </location>
</feature>
<dbReference type="AlphaFoldDB" id="A0A095Y1M6"/>
<feature type="compositionally biased region" description="Pro residues" evidence="1">
    <location>
        <begin position="127"/>
        <end position="143"/>
    </location>
</feature>
<sequence length="238" mass="24034">MRSRTAGLAIAAIMAAATAGCAGASAIGGTTPAESDQEHLPRVADDSELGEDPSANSPSTQAPDRATTVVPTPSRPGRGNAAEDPYLPPRAVIPAPTGTPDAPPPSSTTPPTESSTTPSEPPESTTPAPPTMPTPERPKPLLPPNGDSGGSLWPFDEPEKPENAEDGENPEKPAKPAKPEKPEKPNKGTDTPQNGTNGESGENDAPTSPGSAAADDADEGTNDTGATTNGSDRANRED</sequence>
<proteinExistence type="predicted"/>
<feature type="compositionally biased region" description="Low complexity" evidence="1">
    <location>
        <begin position="109"/>
        <end position="126"/>
    </location>
</feature>
<dbReference type="eggNOG" id="ENOG5032N8R">
    <property type="taxonomic scope" value="Bacteria"/>
</dbReference>
<evidence type="ECO:0000256" key="1">
    <source>
        <dbReference type="SAM" id="MobiDB-lite"/>
    </source>
</evidence>